<dbReference type="Proteomes" id="UP000828048">
    <property type="component" value="Chromosome 10"/>
</dbReference>
<proteinExistence type="predicted"/>
<name>A0ACB7XM32_9ERIC</name>
<dbReference type="EMBL" id="CM037160">
    <property type="protein sequence ID" value="KAH7841796.1"/>
    <property type="molecule type" value="Genomic_DNA"/>
</dbReference>
<sequence length="131" mass="15328">MDIVPATYLDDLKRYWRRRKYQRLDDNKKRLKVARLGNNQRRGWKVRLVRKLKFKVVLPVKLVTKFHAAYVNMMVRLVGDKETGIFKEKKIPKSGPVPMVASGSNEIVDGRMVMEIYKRLVSTRELAGLLV</sequence>
<evidence type="ECO:0000313" key="1">
    <source>
        <dbReference type="EMBL" id="KAH7841796.1"/>
    </source>
</evidence>
<accession>A0ACB7XM32</accession>
<organism evidence="1 2">
    <name type="scientific">Vaccinium darrowii</name>
    <dbReference type="NCBI Taxonomy" id="229202"/>
    <lineage>
        <taxon>Eukaryota</taxon>
        <taxon>Viridiplantae</taxon>
        <taxon>Streptophyta</taxon>
        <taxon>Embryophyta</taxon>
        <taxon>Tracheophyta</taxon>
        <taxon>Spermatophyta</taxon>
        <taxon>Magnoliopsida</taxon>
        <taxon>eudicotyledons</taxon>
        <taxon>Gunneridae</taxon>
        <taxon>Pentapetalae</taxon>
        <taxon>asterids</taxon>
        <taxon>Ericales</taxon>
        <taxon>Ericaceae</taxon>
        <taxon>Vaccinioideae</taxon>
        <taxon>Vaccinieae</taxon>
        <taxon>Vaccinium</taxon>
    </lineage>
</organism>
<gene>
    <name evidence="1" type="ORF">Vadar_034459</name>
</gene>
<keyword evidence="2" id="KW-1185">Reference proteome</keyword>
<reference evidence="1 2" key="1">
    <citation type="journal article" date="2021" name="Hortic Res">
        <title>High-quality reference genome and annotation aids understanding of berry development for evergreen blueberry (Vaccinium darrowii).</title>
        <authorList>
            <person name="Yu J."/>
            <person name="Hulse-Kemp A.M."/>
            <person name="Babiker E."/>
            <person name="Staton M."/>
        </authorList>
    </citation>
    <scope>NUCLEOTIDE SEQUENCE [LARGE SCALE GENOMIC DNA]</scope>
    <source>
        <strain evidence="2">cv. NJ 8807/NJ 8810</strain>
        <tissue evidence="1">Young leaf</tissue>
    </source>
</reference>
<comment type="caution">
    <text evidence="1">The sequence shown here is derived from an EMBL/GenBank/DDBJ whole genome shotgun (WGS) entry which is preliminary data.</text>
</comment>
<protein>
    <submittedName>
        <fullName evidence="1">Uncharacterized protein</fullName>
    </submittedName>
</protein>
<evidence type="ECO:0000313" key="2">
    <source>
        <dbReference type="Proteomes" id="UP000828048"/>
    </source>
</evidence>